<dbReference type="InterPro" id="IPR024072">
    <property type="entry name" value="DHFR-like_dom_sf"/>
</dbReference>
<evidence type="ECO:0000313" key="5">
    <source>
        <dbReference type="EMBL" id="AWB21366.1"/>
    </source>
</evidence>
<gene>
    <name evidence="5" type="ORF">DA075_10940</name>
</gene>
<sequence length="244" mass="26040">MRTPNRPKIICHMVTSIDGRLHPSRFTVPAAGIDAARLRRHYEEVTEGFGADGWMVGRRTMQEIVRAEPRSASGPGIAGREPFLGDRRGRPLAVALDPHGRVNYPTDDIHGDHAVAVLAESVSDSDLATLREAGVSYLFAGPDGRDLGLAMETLGTLFQARTMLLEGGAGINGAFLKQGLIDEFSVLIQPAVDGLAGVQSIVDYAGAPDERPGAGQALRHTHTETLEGGMVWLRYAVEPAPGEG</sequence>
<feature type="domain" description="Bacterial bifunctional deaminase-reductase C-terminal" evidence="4">
    <location>
        <begin position="7"/>
        <end position="230"/>
    </location>
</feature>
<proteinExistence type="predicted"/>
<comment type="pathway">
    <text evidence="1">Cofactor biosynthesis; riboflavin biosynthesis.</text>
</comment>
<dbReference type="KEGG" id="mee:DA075_10940"/>
<keyword evidence="2" id="KW-0521">NADP</keyword>
<evidence type="ECO:0000313" key="6">
    <source>
        <dbReference type="Proteomes" id="UP000244755"/>
    </source>
</evidence>
<dbReference type="InterPro" id="IPR002734">
    <property type="entry name" value="RibDG_C"/>
</dbReference>
<dbReference type="Proteomes" id="UP000244755">
    <property type="component" value="Chromosome 1"/>
</dbReference>
<dbReference type="EMBL" id="CP028843">
    <property type="protein sequence ID" value="AWB21366.1"/>
    <property type="molecule type" value="Genomic_DNA"/>
</dbReference>
<keyword evidence="6" id="KW-1185">Reference proteome</keyword>
<evidence type="ECO:0000256" key="3">
    <source>
        <dbReference type="ARBA" id="ARBA00023002"/>
    </source>
</evidence>
<keyword evidence="3" id="KW-0560">Oxidoreductase</keyword>
<dbReference type="GO" id="GO:0008703">
    <property type="term" value="F:5-amino-6-(5-phosphoribosylamino)uracil reductase activity"/>
    <property type="evidence" value="ECO:0007669"/>
    <property type="project" value="InterPro"/>
</dbReference>
<dbReference type="RefSeq" id="WP_099953240.1">
    <property type="nucleotide sequence ID" value="NZ_CP028843.1"/>
</dbReference>
<dbReference type="OrthoDB" id="9800865at2"/>
<dbReference type="AlphaFoldDB" id="A0A2R4WIL6"/>
<organism evidence="5 6">
    <name type="scientific">Methylobacterium currus</name>
    <dbReference type="NCBI Taxonomy" id="2051553"/>
    <lineage>
        <taxon>Bacteria</taxon>
        <taxon>Pseudomonadati</taxon>
        <taxon>Pseudomonadota</taxon>
        <taxon>Alphaproteobacteria</taxon>
        <taxon>Hyphomicrobiales</taxon>
        <taxon>Methylobacteriaceae</taxon>
        <taxon>Methylobacterium</taxon>
    </lineage>
</organism>
<accession>A0A2R4WIL6</accession>
<dbReference type="PANTHER" id="PTHR38011:SF7">
    <property type="entry name" value="2,5-DIAMINO-6-RIBOSYLAMINO-4(3H)-PYRIMIDINONE 5'-PHOSPHATE REDUCTASE"/>
    <property type="match status" value="1"/>
</dbReference>
<dbReference type="Pfam" id="PF01872">
    <property type="entry name" value="RibD_C"/>
    <property type="match status" value="1"/>
</dbReference>
<dbReference type="GO" id="GO:0009231">
    <property type="term" value="P:riboflavin biosynthetic process"/>
    <property type="evidence" value="ECO:0007669"/>
    <property type="project" value="InterPro"/>
</dbReference>
<evidence type="ECO:0000259" key="4">
    <source>
        <dbReference type="Pfam" id="PF01872"/>
    </source>
</evidence>
<dbReference type="SUPFAM" id="SSF53597">
    <property type="entry name" value="Dihydrofolate reductase-like"/>
    <property type="match status" value="1"/>
</dbReference>
<dbReference type="Gene3D" id="3.40.430.10">
    <property type="entry name" value="Dihydrofolate Reductase, subunit A"/>
    <property type="match status" value="1"/>
</dbReference>
<dbReference type="InterPro" id="IPR050765">
    <property type="entry name" value="Riboflavin_Biosynth_HTPR"/>
</dbReference>
<evidence type="ECO:0000256" key="1">
    <source>
        <dbReference type="ARBA" id="ARBA00005104"/>
    </source>
</evidence>
<reference evidence="5 6" key="1">
    <citation type="submission" date="2018-04" db="EMBL/GenBank/DDBJ databases">
        <title>Methylobacterium sp. PR1016A genome.</title>
        <authorList>
            <person name="Park W."/>
        </authorList>
    </citation>
    <scope>NUCLEOTIDE SEQUENCE [LARGE SCALE GENOMIC DNA]</scope>
    <source>
        <strain evidence="5 6">PR1016A</strain>
    </source>
</reference>
<evidence type="ECO:0000256" key="2">
    <source>
        <dbReference type="ARBA" id="ARBA00022857"/>
    </source>
</evidence>
<protein>
    <submittedName>
        <fullName evidence="5">5-amino-6-(5-phosphoribosylamino)uracil reductase</fullName>
    </submittedName>
</protein>
<name>A0A2R4WIL6_9HYPH</name>
<dbReference type="PANTHER" id="PTHR38011">
    <property type="entry name" value="DIHYDROFOLATE REDUCTASE FAMILY PROTEIN (AFU_ORTHOLOGUE AFUA_8G06820)"/>
    <property type="match status" value="1"/>
</dbReference>